<dbReference type="RefSeq" id="WP_252083487.1">
    <property type="nucleotide sequence ID" value="NZ_CP092418.1"/>
</dbReference>
<accession>A0ABY4VGL1</accession>
<feature type="transmembrane region" description="Helical" evidence="1">
    <location>
        <begin position="64"/>
        <end position="86"/>
    </location>
</feature>
<gene>
    <name evidence="2" type="ORF">MJO52_18785</name>
</gene>
<keyword evidence="1" id="KW-1133">Transmembrane helix</keyword>
<dbReference type="Proteomes" id="UP001055658">
    <property type="component" value="Chromosome"/>
</dbReference>
<organism evidence="2 3">
    <name type="scientific">Microbulbifer variabilis</name>
    <dbReference type="NCBI Taxonomy" id="266805"/>
    <lineage>
        <taxon>Bacteria</taxon>
        <taxon>Pseudomonadati</taxon>
        <taxon>Pseudomonadota</taxon>
        <taxon>Gammaproteobacteria</taxon>
        <taxon>Cellvibrionales</taxon>
        <taxon>Microbulbiferaceae</taxon>
        <taxon>Microbulbifer</taxon>
    </lineage>
</organism>
<dbReference type="EMBL" id="CP092418">
    <property type="protein sequence ID" value="USD21084.1"/>
    <property type="molecule type" value="Genomic_DNA"/>
</dbReference>
<evidence type="ECO:0000313" key="2">
    <source>
        <dbReference type="EMBL" id="USD21084.1"/>
    </source>
</evidence>
<protein>
    <submittedName>
        <fullName evidence="2">Uncharacterized protein</fullName>
    </submittedName>
</protein>
<evidence type="ECO:0000313" key="3">
    <source>
        <dbReference type="Proteomes" id="UP001055658"/>
    </source>
</evidence>
<reference evidence="2" key="1">
    <citation type="submission" date="2022-02" db="EMBL/GenBank/DDBJ databases">
        <title>Coral-associated bacteria.</title>
        <authorList>
            <person name="Tang K."/>
            <person name="Wang X."/>
        </authorList>
    </citation>
    <scope>NUCLEOTIDE SEQUENCE</scope>
    <source>
        <strain evidence="2">SCSIO 43006</strain>
    </source>
</reference>
<proteinExistence type="predicted"/>
<evidence type="ECO:0000256" key="1">
    <source>
        <dbReference type="SAM" id="Phobius"/>
    </source>
</evidence>
<name>A0ABY4VGL1_9GAMM</name>
<keyword evidence="1" id="KW-0812">Transmembrane</keyword>
<feature type="transmembrane region" description="Helical" evidence="1">
    <location>
        <begin position="20"/>
        <end position="39"/>
    </location>
</feature>
<keyword evidence="1" id="KW-0472">Membrane</keyword>
<keyword evidence="3" id="KW-1185">Reference proteome</keyword>
<sequence length="102" mass="11629">MNWKALIEFGAPRQSHQPPIINLLIASGIFLGLIPWLVLDGKFLLTKGNFRPEEILLTVKDQPVFFWILAFFAFICGVVCLLSSVGDYQLNVRAQKLNNRRQ</sequence>